<evidence type="ECO:0000256" key="3">
    <source>
        <dbReference type="SAM" id="SignalP"/>
    </source>
</evidence>
<protein>
    <submittedName>
        <fullName evidence="6">Alpha/beta-hydrolase</fullName>
    </submittedName>
</protein>
<dbReference type="Gene3D" id="3.40.50.1820">
    <property type="entry name" value="alpha/beta hydrolase"/>
    <property type="match status" value="1"/>
</dbReference>
<evidence type="ECO:0000256" key="1">
    <source>
        <dbReference type="ARBA" id="ARBA00022729"/>
    </source>
</evidence>
<dbReference type="EMBL" id="MU004372">
    <property type="protein sequence ID" value="KAF2653939.1"/>
    <property type="molecule type" value="Genomic_DNA"/>
</dbReference>
<dbReference type="InterPro" id="IPR002921">
    <property type="entry name" value="Fungal_lipase-type"/>
</dbReference>
<accession>A0A6A6T1H2</accession>
<evidence type="ECO:0000313" key="6">
    <source>
        <dbReference type="EMBL" id="KAF2653939.1"/>
    </source>
</evidence>
<keyword evidence="2 6" id="KW-0378">Hydrolase</keyword>
<dbReference type="Pfam" id="PF03893">
    <property type="entry name" value="Lipase3_N"/>
    <property type="match status" value="1"/>
</dbReference>
<sequence length="300" mass="32286">MATLLFTFLFVVLAACAIAAPISEEKRGGIGSDLLGTFNLMEQYAGASYCSNNYQSAGDKVTCPSKTCPLVEAANTTSLIEYQIITSTDVTGYVAVDHTNSLVVVAFRGSSSVKNWFTNLDFKLTNTDLCDGCTAHNGFWQSWVDSRDDILGAIKNYKTAYPGYKLVSTGHSLGGAIATLSAAQLRHDGYDVALYTFGAPRIAGTKLSSYITNQPGGNYRVTHWNDPVPNLPPIAMGFVHVSPEYYINKPNLQTVGASDIKTYSGSINLGGNTRWVVTDVGAHLWYFNSIAQCAVNSIIG</sequence>
<feature type="domain" description="Mono-/di-acylglycerol lipase N-terminal" evidence="5">
    <location>
        <begin position="26"/>
        <end position="77"/>
    </location>
</feature>
<dbReference type="InterPro" id="IPR051299">
    <property type="entry name" value="AB_hydrolase_lip/est"/>
</dbReference>
<dbReference type="SUPFAM" id="SSF53474">
    <property type="entry name" value="alpha/beta-Hydrolases"/>
    <property type="match status" value="1"/>
</dbReference>
<reference evidence="6" key="1">
    <citation type="journal article" date="2020" name="Stud. Mycol.">
        <title>101 Dothideomycetes genomes: a test case for predicting lifestyles and emergence of pathogens.</title>
        <authorList>
            <person name="Haridas S."/>
            <person name="Albert R."/>
            <person name="Binder M."/>
            <person name="Bloem J."/>
            <person name="Labutti K."/>
            <person name="Salamov A."/>
            <person name="Andreopoulos B."/>
            <person name="Baker S."/>
            <person name="Barry K."/>
            <person name="Bills G."/>
            <person name="Bluhm B."/>
            <person name="Cannon C."/>
            <person name="Castanera R."/>
            <person name="Culley D."/>
            <person name="Daum C."/>
            <person name="Ezra D."/>
            <person name="Gonzalez J."/>
            <person name="Henrissat B."/>
            <person name="Kuo A."/>
            <person name="Liang C."/>
            <person name="Lipzen A."/>
            <person name="Lutzoni F."/>
            <person name="Magnuson J."/>
            <person name="Mondo S."/>
            <person name="Nolan M."/>
            <person name="Ohm R."/>
            <person name="Pangilinan J."/>
            <person name="Park H.-J."/>
            <person name="Ramirez L."/>
            <person name="Alfaro M."/>
            <person name="Sun H."/>
            <person name="Tritt A."/>
            <person name="Yoshinaga Y."/>
            <person name="Zwiers L.-H."/>
            <person name="Turgeon B."/>
            <person name="Goodwin S."/>
            <person name="Spatafora J."/>
            <person name="Crous P."/>
            <person name="Grigoriev I."/>
        </authorList>
    </citation>
    <scope>NUCLEOTIDE SEQUENCE</scope>
    <source>
        <strain evidence="6">CBS 122681</strain>
    </source>
</reference>
<dbReference type="GO" id="GO:0016042">
    <property type="term" value="P:lipid catabolic process"/>
    <property type="evidence" value="ECO:0007669"/>
    <property type="project" value="InterPro"/>
</dbReference>
<dbReference type="CDD" id="cd00519">
    <property type="entry name" value="Lipase_3"/>
    <property type="match status" value="1"/>
</dbReference>
<dbReference type="Pfam" id="PF01764">
    <property type="entry name" value="Lipase_3"/>
    <property type="match status" value="1"/>
</dbReference>
<dbReference type="PANTHER" id="PTHR46640">
    <property type="entry name" value="TRIACYLGLYCEROL LIPASE, PUTATIVE (AFU_ORTHOLOGUE AFUA_6G06510)-RELATED"/>
    <property type="match status" value="1"/>
</dbReference>
<feature type="domain" description="Fungal lipase-type" evidence="4">
    <location>
        <begin position="104"/>
        <end position="234"/>
    </location>
</feature>
<name>A0A6A6T1H2_9PLEO</name>
<gene>
    <name evidence="6" type="ORF">K491DRAFT_694244</name>
</gene>
<dbReference type="GO" id="GO:0016787">
    <property type="term" value="F:hydrolase activity"/>
    <property type="evidence" value="ECO:0007669"/>
    <property type="project" value="UniProtKB-KW"/>
</dbReference>
<evidence type="ECO:0000256" key="2">
    <source>
        <dbReference type="ARBA" id="ARBA00022801"/>
    </source>
</evidence>
<feature type="chain" id="PRO_5025365415" evidence="3">
    <location>
        <begin position="20"/>
        <end position="300"/>
    </location>
</feature>
<dbReference type="AlphaFoldDB" id="A0A6A6T1H2"/>
<proteinExistence type="predicted"/>
<evidence type="ECO:0000259" key="5">
    <source>
        <dbReference type="Pfam" id="PF03893"/>
    </source>
</evidence>
<dbReference type="PANTHER" id="PTHR46640:SF1">
    <property type="entry name" value="FUNGAL LIPASE-LIKE DOMAIN-CONTAINING PROTEIN-RELATED"/>
    <property type="match status" value="1"/>
</dbReference>
<organism evidence="6 7">
    <name type="scientific">Lophiostoma macrostomum CBS 122681</name>
    <dbReference type="NCBI Taxonomy" id="1314788"/>
    <lineage>
        <taxon>Eukaryota</taxon>
        <taxon>Fungi</taxon>
        <taxon>Dikarya</taxon>
        <taxon>Ascomycota</taxon>
        <taxon>Pezizomycotina</taxon>
        <taxon>Dothideomycetes</taxon>
        <taxon>Pleosporomycetidae</taxon>
        <taxon>Pleosporales</taxon>
        <taxon>Lophiostomataceae</taxon>
        <taxon>Lophiostoma</taxon>
    </lineage>
</organism>
<evidence type="ECO:0000259" key="4">
    <source>
        <dbReference type="Pfam" id="PF01764"/>
    </source>
</evidence>
<dbReference type="InterPro" id="IPR005592">
    <property type="entry name" value="Mono/diacylglycerol_lipase_N"/>
</dbReference>
<dbReference type="Proteomes" id="UP000799324">
    <property type="component" value="Unassembled WGS sequence"/>
</dbReference>
<feature type="signal peptide" evidence="3">
    <location>
        <begin position="1"/>
        <end position="19"/>
    </location>
</feature>
<dbReference type="InterPro" id="IPR029058">
    <property type="entry name" value="AB_hydrolase_fold"/>
</dbReference>
<dbReference type="OrthoDB" id="426718at2759"/>
<keyword evidence="7" id="KW-1185">Reference proteome</keyword>
<evidence type="ECO:0000313" key="7">
    <source>
        <dbReference type="Proteomes" id="UP000799324"/>
    </source>
</evidence>
<keyword evidence="1 3" id="KW-0732">Signal</keyword>